<organism evidence="3 4">
    <name type="scientific">Actinoplanes italicus</name>
    <dbReference type="NCBI Taxonomy" id="113567"/>
    <lineage>
        <taxon>Bacteria</taxon>
        <taxon>Bacillati</taxon>
        <taxon>Actinomycetota</taxon>
        <taxon>Actinomycetes</taxon>
        <taxon>Micromonosporales</taxon>
        <taxon>Micromonosporaceae</taxon>
        <taxon>Actinoplanes</taxon>
    </lineage>
</organism>
<evidence type="ECO:0000256" key="1">
    <source>
        <dbReference type="SAM" id="MobiDB-lite"/>
    </source>
</evidence>
<dbReference type="RefSeq" id="WP_106316659.1">
    <property type="nucleotide sequence ID" value="NZ_BOMO01000041.1"/>
</dbReference>
<dbReference type="AlphaFoldDB" id="A0A2T0KIV3"/>
<dbReference type="InterPro" id="IPR055849">
    <property type="entry name" value="DUF7426"/>
</dbReference>
<dbReference type="OrthoDB" id="3622864at2"/>
<dbReference type="Pfam" id="PF24201">
    <property type="entry name" value="DUF7426"/>
    <property type="match status" value="1"/>
</dbReference>
<name>A0A2T0KIV3_9ACTN</name>
<sequence>MAFEELTNYLVAEPLKLPVKGRTYEVPPASAELGLWCRSIYSAGVAEDEDEEREARALAPKLPGSMTLSQRVLGPVWDAMVRDGVEDEYIEFCGSTAFIWIVRGEEAAELFWKSAGDPGKLQSPANRQERRAAERTGATSTGGASETPSPGSTSGTRSRRKSRRGSRPR</sequence>
<dbReference type="Proteomes" id="UP000239415">
    <property type="component" value="Unassembled WGS sequence"/>
</dbReference>
<evidence type="ECO:0000313" key="4">
    <source>
        <dbReference type="Proteomes" id="UP000239415"/>
    </source>
</evidence>
<protein>
    <recommendedName>
        <fullName evidence="2">DUF7426 domain-containing protein</fullName>
    </recommendedName>
</protein>
<feature type="domain" description="DUF7426" evidence="2">
    <location>
        <begin position="5"/>
        <end position="144"/>
    </location>
</feature>
<keyword evidence="4" id="KW-1185">Reference proteome</keyword>
<reference evidence="3 4" key="1">
    <citation type="submission" date="2018-03" db="EMBL/GenBank/DDBJ databases">
        <title>Genomic Encyclopedia of Archaeal and Bacterial Type Strains, Phase II (KMG-II): from individual species to whole genera.</title>
        <authorList>
            <person name="Goeker M."/>
        </authorList>
    </citation>
    <scope>NUCLEOTIDE SEQUENCE [LARGE SCALE GENOMIC DNA]</scope>
    <source>
        <strain evidence="3 4">DSM 43146</strain>
    </source>
</reference>
<proteinExistence type="predicted"/>
<feature type="compositionally biased region" description="Basic residues" evidence="1">
    <location>
        <begin position="157"/>
        <end position="169"/>
    </location>
</feature>
<dbReference type="EMBL" id="PVMZ01000003">
    <property type="protein sequence ID" value="PRX23461.1"/>
    <property type="molecule type" value="Genomic_DNA"/>
</dbReference>
<evidence type="ECO:0000259" key="2">
    <source>
        <dbReference type="Pfam" id="PF24201"/>
    </source>
</evidence>
<feature type="compositionally biased region" description="Low complexity" evidence="1">
    <location>
        <begin position="135"/>
        <end position="156"/>
    </location>
</feature>
<accession>A0A2T0KIV3</accession>
<gene>
    <name evidence="3" type="ORF">CLV67_103209</name>
</gene>
<feature type="region of interest" description="Disordered" evidence="1">
    <location>
        <begin position="115"/>
        <end position="169"/>
    </location>
</feature>
<comment type="caution">
    <text evidence="3">The sequence shown here is derived from an EMBL/GenBank/DDBJ whole genome shotgun (WGS) entry which is preliminary data.</text>
</comment>
<evidence type="ECO:0000313" key="3">
    <source>
        <dbReference type="EMBL" id="PRX23461.1"/>
    </source>
</evidence>